<dbReference type="InterPro" id="IPR001005">
    <property type="entry name" value="SANT/Myb"/>
</dbReference>
<dbReference type="CDD" id="cd00167">
    <property type="entry name" value="SANT"/>
    <property type="match status" value="1"/>
</dbReference>
<dbReference type="Proteomes" id="UP001447188">
    <property type="component" value="Unassembled WGS sequence"/>
</dbReference>
<reference evidence="2 3" key="1">
    <citation type="submission" date="2024-02" db="EMBL/GenBank/DDBJ databases">
        <title>Discinaceae phylogenomics.</title>
        <authorList>
            <person name="Dirks A.C."/>
            <person name="James T.Y."/>
        </authorList>
    </citation>
    <scope>NUCLEOTIDE SEQUENCE [LARGE SCALE GENOMIC DNA]</scope>
    <source>
        <strain evidence="2 3">ACD0624</strain>
    </source>
</reference>
<evidence type="ECO:0000313" key="2">
    <source>
        <dbReference type="EMBL" id="KAL0633880.1"/>
    </source>
</evidence>
<protein>
    <submittedName>
        <fullName evidence="2">Uncharacterized protein</fullName>
    </submittedName>
</protein>
<feature type="region of interest" description="Disordered" evidence="1">
    <location>
        <begin position="716"/>
        <end position="741"/>
    </location>
</feature>
<name>A0ABR3GDL6_9PEZI</name>
<feature type="compositionally biased region" description="Basic and acidic residues" evidence="1">
    <location>
        <begin position="288"/>
        <end position="334"/>
    </location>
</feature>
<organism evidence="2 3">
    <name type="scientific">Discina gigas</name>
    <dbReference type="NCBI Taxonomy" id="1032678"/>
    <lineage>
        <taxon>Eukaryota</taxon>
        <taxon>Fungi</taxon>
        <taxon>Dikarya</taxon>
        <taxon>Ascomycota</taxon>
        <taxon>Pezizomycotina</taxon>
        <taxon>Pezizomycetes</taxon>
        <taxon>Pezizales</taxon>
        <taxon>Discinaceae</taxon>
        <taxon>Discina</taxon>
    </lineage>
</organism>
<gene>
    <name evidence="2" type="ORF">Q9L58_007182</name>
</gene>
<feature type="compositionally biased region" description="Polar residues" evidence="1">
    <location>
        <begin position="118"/>
        <end position="131"/>
    </location>
</feature>
<evidence type="ECO:0000256" key="1">
    <source>
        <dbReference type="SAM" id="MobiDB-lite"/>
    </source>
</evidence>
<accession>A0ABR3GDL6</accession>
<feature type="compositionally biased region" description="Basic residues" evidence="1">
    <location>
        <begin position="278"/>
        <end position="287"/>
    </location>
</feature>
<dbReference type="EMBL" id="JBBBZM010000110">
    <property type="protein sequence ID" value="KAL0633880.1"/>
    <property type="molecule type" value="Genomic_DNA"/>
</dbReference>
<feature type="region of interest" description="Disordered" evidence="1">
    <location>
        <begin position="555"/>
        <end position="695"/>
    </location>
</feature>
<proteinExistence type="predicted"/>
<comment type="caution">
    <text evidence="2">The sequence shown here is derived from an EMBL/GenBank/DDBJ whole genome shotgun (WGS) entry which is preliminary data.</text>
</comment>
<feature type="region of interest" description="Disordered" evidence="1">
    <location>
        <begin position="163"/>
        <end position="350"/>
    </location>
</feature>
<feature type="compositionally biased region" description="Acidic residues" evidence="1">
    <location>
        <begin position="629"/>
        <end position="647"/>
    </location>
</feature>
<feature type="compositionally biased region" description="Polar residues" evidence="1">
    <location>
        <begin position="1"/>
        <end position="10"/>
    </location>
</feature>
<feature type="region of interest" description="Disordered" evidence="1">
    <location>
        <begin position="1"/>
        <end position="143"/>
    </location>
</feature>
<feature type="compositionally biased region" description="Basic and acidic residues" evidence="1">
    <location>
        <begin position="218"/>
        <end position="232"/>
    </location>
</feature>
<feature type="compositionally biased region" description="Basic and acidic residues" evidence="1">
    <location>
        <begin position="716"/>
        <end position="732"/>
    </location>
</feature>
<keyword evidence="3" id="KW-1185">Reference proteome</keyword>
<feature type="compositionally biased region" description="Low complexity" evidence="1">
    <location>
        <begin position="677"/>
        <end position="695"/>
    </location>
</feature>
<sequence>MSLLQRSTRSAPDPVLQSLPKKSRKPRVAGAAPATHSPGPTRARWESGNDDSMSGDGPADPTRTLAAGESDIEAEVLFPRRKKRAPLPAKRDAVVSPNTKDKLRRLSAKTSVLGASMGMTTPRKSLPSKKTFSIARKEPSKYPGVDTQDVIVVATPRAGVKRTRANSIDSSDFEEESTTTSMPGRKALRKNINAHNAADPPSAVKDSAPRRKKAKMKSAGEHPVDEGSHMDKLMMVAIRNPSTPGDESLDYSLSPMEDLEGAVQKVVGAESAHDRQTPAKRMKKKEKQKALDEKNMRKRAEKEKALEEGRRGEDSSGKGDERGHAERNTHRGDTARNGYANFSKPPNKTRGMANVALGAYYDDDDDEEEEEEDADNLAYCLELIQKMADKYGTTSITFDTLTKDFCDLKALQTPPPRGETGYYGLIGKLTVPLLANTGARISTHERVTLRELTGVMHSLADFHRSAKDFEYKLRRLVRMNLTQLRNIEKAQRAIKNVFDARRYKGDGTVWRVGEVWVGDDPAQEVAREANREAVRKRNEEIERVLVQRERAMYGYQTPDSVGEHQGKGRRVRSVGGTDEGRDQRGIGVGEESQSMNEQSDDDEGIRVDSGGFDEDQDQSIRMGGVVSSEEADEERSDEEPSDEEQTEEEHNHSDNVESEGSQGTHADEKSGYGRGNYGYSSSEQYGVGSSEGREGSSIVIGDDVEVVQVEGFGERAAKERARVEREARRGNGESDDEVSVLEDREWTEEEIDALLFGIEAYQGKFHQIKRSADYSEQLRNRSVEAIAEKARDIKRDFIESGRVDVLGHCWDRV</sequence>
<evidence type="ECO:0000313" key="3">
    <source>
        <dbReference type="Proteomes" id="UP001447188"/>
    </source>
</evidence>